<gene>
    <name evidence="1" type="primary">NDE1_3</name>
    <name evidence="1" type="ORF">LTR37_009145</name>
</gene>
<evidence type="ECO:0000313" key="2">
    <source>
        <dbReference type="Proteomes" id="UP001281147"/>
    </source>
</evidence>
<dbReference type="EMBL" id="JAUTXU010000070">
    <property type="protein sequence ID" value="KAK3712283.1"/>
    <property type="molecule type" value="Genomic_DNA"/>
</dbReference>
<keyword evidence="2" id="KW-1185">Reference proteome</keyword>
<evidence type="ECO:0000313" key="1">
    <source>
        <dbReference type="EMBL" id="KAK3712283.1"/>
    </source>
</evidence>
<comment type="caution">
    <text evidence="1">The sequence shown here is derived from an EMBL/GenBank/DDBJ whole genome shotgun (WGS) entry which is preliminary data.</text>
</comment>
<dbReference type="Proteomes" id="UP001281147">
    <property type="component" value="Unassembled WGS sequence"/>
</dbReference>
<protein>
    <submittedName>
        <fullName evidence="1">NADH:ubiquinone oxidoreductase</fullName>
    </submittedName>
</protein>
<accession>A0ACC3N9D8</accession>
<proteinExistence type="predicted"/>
<reference evidence="1" key="1">
    <citation type="submission" date="2023-07" db="EMBL/GenBank/DDBJ databases">
        <title>Black Yeasts Isolated from many extreme environments.</title>
        <authorList>
            <person name="Coleine C."/>
            <person name="Stajich J.E."/>
            <person name="Selbmann L."/>
        </authorList>
    </citation>
    <scope>NUCLEOTIDE SEQUENCE</scope>
    <source>
        <strain evidence="1">CCFEE 5714</strain>
    </source>
</reference>
<organism evidence="1 2">
    <name type="scientific">Vermiconidia calcicola</name>
    <dbReference type="NCBI Taxonomy" id="1690605"/>
    <lineage>
        <taxon>Eukaryota</taxon>
        <taxon>Fungi</taxon>
        <taxon>Dikarya</taxon>
        <taxon>Ascomycota</taxon>
        <taxon>Pezizomycotina</taxon>
        <taxon>Dothideomycetes</taxon>
        <taxon>Dothideomycetidae</taxon>
        <taxon>Mycosphaerellales</taxon>
        <taxon>Extremaceae</taxon>
        <taxon>Vermiconidia</taxon>
    </lineage>
</organism>
<sequence length="609" mass="66669">MSSPMRPGATVQEELEYYKKQYEQLETDLADFQASSKELEEQLERDIEAAEKNERKLKEQVEKVKFEAEEWKTKHQQAKTEANKAQNALQKEITTLRDSNRTMQLKLRDIEVMNDDYERQARNTESSLEDMESKHNVAIERSVLMEDELKNGEQEREGLRIETQRLRDELGDLKVESEITLGRLRQADDTIERLRSRKPSPLAVESLRARSPGSEASGITAPSPTASTPPPKSDSVSDALTPPSPPLSDTPVHAKVDPKTPVPRSRRSLILDAGLTPRPGLQAPRTQPEHARGPSTTSSVSAITPDLKAMKPPAKPRQVSRESSIGVPNLPRSDSLYQIRNLRGRMQKIEERVQSARSKLPPQSKNRTPKGSPSTRSELGDALPASVTTRRSIKRPSSNLGSQVDGLSDVPPETASRRESQVKRLSFGIPRPGSVASNRPASVASNRPGSGLDRPPSAAAVSRPSSRSSMVSGSVNQPTGRAGARTPLFAGTRGTSSFARPSSSMTGNYATIHGTPRGHRPSASTSISEMRWKTTESEDSSRNISPSRRTTFDRSGLSKAGGTIKRQSGGLPQLNSTVKRPSTGFGQSKEGGSMKPPPRRKMSDVGETY</sequence>
<name>A0ACC3N9D8_9PEZI</name>